<evidence type="ECO:0000256" key="6">
    <source>
        <dbReference type="PROSITE-ProRule" id="PRU00268"/>
    </source>
</evidence>
<evidence type="ECO:0000256" key="5">
    <source>
        <dbReference type="ARBA" id="ARBA00035519"/>
    </source>
</evidence>
<dbReference type="GO" id="GO:0005840">
    <property type="term" value="C:ribosome"/>
    <property type="evidence" value="ECO:0007669"/>
    <property type="project" value="UniProtKB-KW"/>
</dbReference>
<accession>A0A1G2K7Z4</accession>
<name>A0A1G2K7Z4_9BACT</name>
<evidence type="ECO:0000313" key="10">
    <source>
        <dbReference type="Proteomes" id="UP000178574"/>
    </source>
</evidence>
<proteinExistence type="inferred from homology"/>
<organism evidence="9 10">
    <name type="scientific">Candidatus Sungbacteria bacterium RIFCSPHIGHO2_01_FULL_50_25</name>
    <dbReference type="NCBI Taxonomy" id="1802265"/>
    <lineage>
        <taxon>Bacteria</taxon>
        <taxon>Candidatus Sungiibacteriota</taxon>
    </lineage>
</organism>
<dbReference type="InterPro" id="IPR005324">
    <property type="entry name" value="Ribosomal_uS5_C"/>
</dbReference>
<protein>
    <recommendedName>
        <fullName evidence="4">Small ribosomal subunit protein uS5</fullName>
    </recommendedName>
    <alternativeName>
        <fullName evidence="5">30S ribosomal protein S5</fullName>
    </alternativeName>
</protein>
<keyword evidence="2 6" id="KW-0689">Ribosomal protein</keyword>
<comment type="similarity">
    <text evidence="1 7">Belongs to the universal ribosomal protein uS5 family.</text>
</comment>
<dbReference type="Proteomes" id="UP000178574">
    <property type="component" value="Unassembled WGS sequence"/>
</dbReference>
<gene>
    <name evidence="9" type="ORF">A2847_01140</name>
</gene>
<dbReference type="Pfam" id="PF03719">
    <property type="entry name" value="Ribosomal_S5_C"/>
    <property type="match status" value="1"/>
</dbReference>
<dbReference type="InterPro" id="IPR020568">
    <property type="entry name" value="Ribosomal_Su5_D2-typ_SF"/>
</dbReference>
<dbReference type="InterPro" id="IPR018192">
    <property type="entry name" value="Ribosomal_uS5_N_CS"/>
</dbReference>
<dbReference type="SUPFAM" id="SSF54211">
    <property type="entry name" value="Ribosomal protein S5 domain 2-like"/>
    <property type="match status" value="1"/>
</dbReference>
<evidence type="ECO:0000256" key="4">
    <source>
        <dbReference type="ARBA" id="ARBA00035255"/>
    </source>
</evidence>
<dbReference type="Pfam" id="PF00333">
    <property type="entry name" value="Ribosomal_S5"/>
    <property type="match status" value="1"/>
</dbReference>
<dbReference type="GO" id="GO:0003723">
    <property type="term" value="F:RNA binding"/>
    <property type="evidence" value="ECO:0007669"/>
    <property type="project" value="InterPro"/>
</dbReference>
<reference evidence="9 10" key="1">
    <citation type="journal article" date="2016" name="Nat. Commun.">
        <title>Thousands of microbial genomes shed light on interconnected biogeochemical processes in an aquifer system.</title>
        <authorList>
            <person name="Anantharaman K."/>
            <person name="Brown C.T."/>
            <person name="Hug L.A."/>
            <person name="Sharon I."/>
            <person name="Castelle C.J."/>
            <person name="Probst A.J."/>
            <person name="Thomas B.C."/>
            <person name="Singh A."/>
            <person name="Wilkins M.J."/>
            <person name="Karaoz U."/>
            <person name="Brodie E.L."/>
            <person name="Williams K.H."/>
            <person name="Hubbard S.S."/>
            <person name="Banfield J.F."/>
        </authorList>
    </citation>
    <scope>NUCLEOTIDE SEQUENCE [LARGE SCALE GENOMIC DNA]</scope>
</reference>
<dbReference type="InterPro" id="IPR000851">
    <property type="entry name" value="Ribosomal_uS5"/>
</dbReference>
<feature type="domain" description="S5 DRBM" evidence="8">
    <location>
        <begin position="20"/>
        <end position="83"/>
    </location>
</feature>
<sequence>MARPRGQRSNARGGRERSEYDQKVLDVRRTARVVSGGRRFTFRVSVVIGNRKGKVGLGMGKGTDVTSSIDKAVHQAKKRMFEIPLTQSRSIPHEVYAKVGAAKVILKPAREGRGMIAGGPVRVVAELAGIKNLTGKILSRTPNKLNNARAVVEALQMLKARAS</sequence>
<evidence type="ECO:0000256" key="3">
    <source>
        <dbReference type="ARBA" id="ARBA00023274"/>
    </source>
</evidence>
<dbReference type="GO" id="GO:0005737">
    <property type="term" value="C:cytoplasm"/>
    <property type="evidence" value="ECO:0007669"/>
    <property type="project" value="UniProtKB-ARBA"/>
</dbReference>
<dbReference type="AlphaFoldDB" id="A0A1G2K7Z4"/>
<dbReference type="InterPro" id="IPR014721">
    <property type="entry name" value="Ribsml_uS5_D2-typ_fold_subgr"/>
</dbReference>
<evidence type="ECO:0000313" key="9">
    <source>
        <dbReference type="EMBL" id="OGZ95547.1"/>
    </source>
</evidence>
<dbReference type="PROSITE" id="PS50881">
    <property type="entry name" value="S5_DSRBD"/>
    <property type="match status" value="1"/>
</dbReference>
<evidence type="ECO:0000256" key="1">
    <source>
        <dbReference type="ARBA" id="ARBA00008945"/>
    </source>
</evidence>
<dbReference type="EMBL" id="MHQD01000031">
    <property type="protein sequence ID" value="OGZ95547.1"/>
    <property type="molecule type" value="Genomic_DNA"/>
</dbReference>
<dbReference type="Gene3D" id="3.30.160.20">
    <property type="match status" value="1"/>
</dbReference>
<evidence type="ECO:0000256" key="2">
    <source>
        <dbReference type="ARBA" id="ARBA00022980"/>
    </source>
</evidence>
<evidence type="ECO:0000259" key="8">
    <source>
        <dbReference type="PROSITE" id="PS50881"/>
    </source>
</evidence>
<evidence type="ECO:0000256" key="7">
    <source>
        <dbReference type="RuleBase" id="RU003823"/>
    </source>
</evidence>
<dbReference type="PANTHER" id="PTHR48277:SF1">
    <property type="entry name" value="MITOCHONDRIAL RIBOSOMAL PROTEIN S5"/>
    <property type="match status" value="1"/>
</dbReference>
<dbReference type="SUPFAM" id="SSF54768">
    <property type="entry name" value="dsRNA-binding domain-like"/>
    <property type="match status" value="1"/>
</dbReference>
<dbReference type="InterPro" id="IPR013810">
    <property type="entry name" value="Ribosomal_uS5_N"/>
</dbReference>
<dbReference type="GO" id="GO:1990904">
    <property type="term" value="C:ribonucleoprotein complex"/>
    <property type="evidence" value="ECO:0007669"/>
    <property type="project" value="UniProtKB-UniRule"/>
</dbReference>
<dbReference type="PANTHER" id="PTHR48277">
    <property type="entry name" value="MITOCHONDRIAL RIBOSOMAL PROTEIN S5"/>
    <property type="match status" value="1"/>
</dbReference>
<comment type="caution">
    <text evidence="9">The sequence shown here is derived from an EMBL/GenBank/DDBJ whole genome shotgun (WGS) entry which is preliminary data.</text>
</comment>
<dbReference type="PROSITE" id="PS00585">
    <property type="entry name" value="RIBOSOMAL_S5"/>
    <property type="match status" value="1"/>
</dbReference>
<dbReference type="GO" id="GO:0006412">
    <property type="term" value="P:translation"/>
    <property type="evidence" value="ECO:0007669"/>
    <property type="project" value="InterPro"/>
</dbReference>
<dbReference type="FunFam" id="3.30.230.10:FF:000002">
    <property type="entry name" value="30S ribosomal protein S5"/>
    <property type="match status" value="1"/>
</dbReference>
<dbReference type="Gene3D" id="3.30.230.10">
    <property type="match status" value="1"/>
</dbReference>
<keyword evidence="3 6" id="KW-0687">Ribonucleoprotein</keyword>
<dbReference type="GO" id="GO:0003735">
    <property type="term" value="F:structural constituent of ribosome"/>
    <property type="evidence" value="ECO:0007669"/>
    <property type="project" value="UniProtKB-UniRule"/>
</dbReference>